<evidence type="ECO:0000313" key="2">
    <source>
        <dbReference type="EMBL" id="RMI38355.1"/>
    </source>
</evidence>
<dbReference type="AlphaFoldDB" id="A0A3M2LQJ2"/>
<dbReference type="EMBL" id="RFFG01000087">
    <property type="protein sequence ID" value="RMI38355.1"/>
    <property type="molecule type" value="Genomic_DNA"/>
</dbReference>
<accession>A0A3M2LQJ2</accession>
<sequence>MADVVGRVREAFARIDEVGRPEIWIVLRGREEVEAEAAAVDPDLPLAGTVAVVKGNFDVAGLRTTAGCPSYGRVATADAPAVARLRDAGAVILGTTNMDQFATGLVGTRSPYGVVRNAVDPAYVSGGSSSGSAVAVALGIADVALGTDTAGSARVPAAFNGIAGLKPTPGLITTDGVVPACRSLDCVGVFARTPKEAHRVLGVLADGPVAPPPRRPGPWRVAVPHTTADLGELAPGWAGAYESAARALDMDLLPVDVSPFVDAGDLLYGGAFIAERYTAVGAFIAGGSPDLDPTVAAIVASASDIPAYRLFGDRERLAALRDEAMSALGEADALLLPTAPFHPTIAEVAADPVGVNARLGRFTNSTNLLGMASLAVPYGQVDGRPFGVMLLGRAGTDDHLAAIATAPAP</sequence>
<keyword evidence="3" id="KW-1185">Reference proteome</keyword>
<dbReference type="SUPFAM" id="SSF75304">
    <property type="entry name" value="Amidase signature (AS) enzymes"/>
    <property type="match status" value="1"/>
</dbReference>
<dbReference type="Pfam" id="PF01425">
    <property type="entry name" value="Amidase"/>
    <property type="match status" value="2"/>
</dbReference>
<comment type="caution">
    <text evidence="2">The sequence shown here is derived from an EMBL/GenBank/DDBJ whole genome shotgun (WGS) entry which is preliminary data.</text>
</comment>
<protein>
    <submittedName>
        <fullName evidence="2">Allophanate hydrolase</fullName>
        <ecNumber evidence="2">3.5.1.54</ecNumber>
    </submittedName>
</protein>
<dbReference type="PANTHER" id="PTHR11895">
    <property type="entry name" value="TRANSAMIDASE"/>
    <property type="match status" value="1"/>
</dbReference>
<dbReference type="NCBIfam" id="NF006043">
    <property type="entry name" value="PRK08186.1"/>
    <property type="match status" value="1"/>
</dbReference>
<feature type="domain" description="Amidase" evidence="1">
    <location>
        <begin position="11"/>
        <end position="204"/>
    </location>
</feature>
<dbReference type="InterPro" id="IPR023631">
    <property type="entry name" value="Amidase_dom"/>
</dbReference>
<dbReference type="Gene3D" id="3.90.1300.10">
    <property type="entry name" value="Amidase signature (AS) domain"/>
    <property type="match status" value="1"/>
</dbReference>
<dbReference type="InterPro" id="IPR000120">
    <property type="entry name" value="Amidase"/>
</dbReference>
<dbReference type="EC" id="3.5.1.54" evidence="2"/>
<proteinExistence type="predicted"/>
<name>A0A3M2LQJ2_9ACTN</name>
<evidence type="ECO:0000259" key="1">
    <source>
        <dbReference type="Pfam" id="PF01425"/>
    </source>
</evidence>
<evidence type="ECO:0000313" key="3">
    <source>
        <dbReference type="Proteomes" id="UP000282674"/>
    </source>
</evidence>
<dbReference type="Gene3D" id="1.20.58.1700">
    <property type="match status" value="1"/>
</dbReference>
<dbReference type="InterPro" id="IPR036928">
    <property type="entry name" value="AS_sf"/>
</dbReference>
<reference evidence="2 3" key="1">
    <citation type="submission" date="2018-10" db="EMBL/GenBank/DDBJ databases">
        <title>Isolation from soil.</title>
        <authorList>
            <person name="Hu J."/>
        </authorList>
    </citation>
    <scope>NUCLEOTIDE SEQUENCE [LARGE SCALE GENOMIC DNA]</scope>
    <source>
        <strain evidence="2 3">NEAU-Ht49</strain>
    </source>
</reference>
<dbReference type="GO" id="GO:0004039">
    <property type="term" value="F:allophanate hydrolase activity"/>
    <property type="evidence" value="ECO:0007669"/>
    <property type="project" value="UniProtKB-EC"/>
</dbReference>
<dbReference type="PANTHER" id="PTHR11895:SF169">
    <property type="entry name" value="GLUTAMYL-TRNA(GLN) AMIDOTRANSFERASE"/>
    <property type="match status" value="1"/>
</dbReference>
<gene>
    <name evidence="2" type="ORF">EBO15_33150</name>
</gene>
<feature type="domain" description="Amidase" evidence="1">
    <location>
        <begin position="301"/>
        <end position="400"/>
    </location>
</feature>
<dbReference type="OrthoDB" id="182039at2"/>
<dbReference type="Proteomes" id="UP000282674">
    <property type="component" value="Unassembled WGS sequence"/>
</dbReference>
<keyword evidence="2" id="KW-0378">Hydrolase</keyword>
<organism evidence="2 3">
    <name type="scientific">Actinomadura harenae</name>
    <dbReference type="NCBI Taxonomy" id="2483351"/>
    <lineage>
        <taxon>Bacteria</taxon>
        <taxon>Bacillati</taxon>
        <taxon>Actinomycetota</taxon>
        <taxon>Actinomycetes</taxon>
        <taxon>Streptosporangiales</taxon>
        <taxon>Thermomonosporaceae</taxon>
        <taxon>Actinomadura</taxon>
    </lineage>
</organism>